<accession>A0ABQ2P3S9</accession>
<comment type="caution">
    <text evidence="1">The sequence shown here is derived from an EMBL/GenBank/DDBJ whole genome shotgun (WGS) entry which is preliminary data.</text>
</comment>
<dbReference type="Proteomes" id="UP000641206">
    <property type="component" value="Unassembled WGS sequence"/>
</dbReference>
<keyword evidence="2" id="KW-1185">Reference proteome</keyword>
<sequence>MGVVKFKTSGKHVPLIPLNGDNEFIFEDLELVFLPGQLDRIALAWNNWQTIEQIAEREERREIEILLALIHLADKEQITRPLAFIPKRI</sequence>
<dbReference type="RefSeq" id="WP_188738765.1">
    <property type="nucleotide sequence ID" value="NZ_BMLW01000029.1"/>
</dbReference>
<proteinExistence type="predicted"/>
<evidence type="ECO:0000313" key="1">
    <source>
        <dbReference type="EMBL" id="GGP17298.1"/>
    </source>
</evidence>
<protein>
    <submittedName>
        <fullName evidence="1">Uncharacterized protein</fullName>
    </submittedName>
</protein>
<dbReference type="EMBL" id="BMLW01000029">
    <property type="protein sequence ID" value="GGP17298.1"/>
    <property type="molecule type" value="Genomic_DNA"/>
</dbReference>
<name>A0ABQ2P3S9_9BACI</name>
<organism evidence="1 2">
    <name type="scientific">Oceanobacillus neutriphilus</name>
    <dbReference type="NCBI Taxonomy" id="531815"/>
    <lineage>
        <taxon>Bacteria</taxon>
        <taxon>Bacillati</taxon>
        <taxon>Bacillota</taxon>
        <taxon>Bacilli</taxon>
        <taxon>Bacillales</taxon>
        <taxon>Bacillaceae</taxon>
        <taxon>Oceanobacillus</taxon>
    </lineage>
</organism>
<reference evidence="2" key="1">
    <citation type="journal article" date="2019" name="Int. J. Syst. Evol. Microbiol.">
        <title>The Global Catalogue of Microorganisms (GCM) 10K type strain sequencing project: providing services to taxonomists for standard genome sequencing and annotation.</title>
        <authorList>
            <consortium name="The Broad Institute Genomics Platform"/>
            <consortium name="The Broad Institute Genome Sequencing Center for Infectious Disease"/>
            <person name="Wu L."/>
            <person name="Ma J."/>
        </authorList>
    </citation>
    <scope>NUCLEOTIDE SEQUENCE [LARGE SCALE GENOMIC DNA]</scope>
    <source>
        <strain evidence="2">CGMCC 1.7693</strain>
    </source>
</reference>
<gene>
    <name evidence="1" type="ORF">GCM10011346_52610</name>
</gene>
<evidence type="ECO:0000313" key="2">
    <source>
        <dbReference type="Proteomes" id="UP000641206"/>
    </source>
</evidence>